<feature type="modified residue" description="4-aspartylphosphate" evidence="2">
    <location>
        <position position="134"/>
    </location>
</feature>
<dbReference type="EMBL" id="HBFS01006632">
    <property type="protein sequence ID" value="CAD8911286.1"/>
    <property type="molecule type" value="Transcribed_RNA"/>
</dbReference>
<proteinExistence type="predicted"/>
<feature type="region of interest" description="Disordered" evidence="3">
    <location>
        <begin position="1"/>
        <end position="53"/>
    </location>
</feature>
<reference evidence="5" key="1">
    <citation type="submission" date="2021-01" db="EMBL/GenBank/DDBJ databases">
        <authorList>
            <person name="Corre E."/>
            <person name="Pelletier E."/>
            <person name="Niang G."/>
            <person name="Scheremetjew M."/>
            <person name="Finn R."/>
            <person name="Kale V."/>
            <person name="Holt S."/>
            <person name="Cochrane G."/>
            <person name="Meng A."/>
            <person name="Brown T."/>
            <person name="Cohen L."/>
        </authorList>
    </citation>
    <scope>NUCLEOTIDE SEQUENCE</scope>
    <source>
        <strain evidence="5">Ms1</strain>
    </source>
</reference>
<dbReference type="CDD" id="cd17546">
    <property type="entry name" value="REC_hyHK_CKI1_RcsC-like"/>
    <property type="match status" value="1"/>
</dbReference>
<dbReference type="InterPro" id="IPR011006">
    <property type="entry name" value="CheY-like_superfamily"/>
</dbReference>
<feature type="domain" description="Response regulatory" evidence="4">
    <location>
        <begin position="62"/>
        <end position="201"/>
    </location>
</feature>
<evidence type="ECO:0000313" key="5">
    <source>
        <dbReference type="EMBL" id="CAD8911286.1"/>
    </source>
</evidence>
<dbReference type="SMART" id="SM00448">
    <property type="entry name" value="REC"/>
    <property type="match status" value="1"/>
</dbReference>
<dbReference type="InterPro" id="IPR050595">
    <property type="entry name" value="Bact_response_regulator"/>
</dbReference>
<dbReference type="PANTHER" id="PTHR44591:SF3">
    <property type="entry name" value="RESPONSE REGULATORY DOMAIN-CONTAINING PROTEIN"/>
    <property type="match status" value="1"/>
</dbReference>
<evidence type="ECO:0000259" key="4">
    <source>
        <dbReference type="PROSITE" id="PS50110"/>
    </source>
</evidence>
<dbReference type="AlphaFoldDB" id="A0A7S1C8K4"/>
<keyword evidence="1 2" id="KW-0597">Phosphoprotein</keyword>
<organism evidence="5">
    <name type="scientific">Bicosoecida sp. CB-2014</name>
    <dbReference type="NCBI Taxonomy" id="1486930"/>
    <lineage>
        <taxon>Eukaryota</taxon>
        <taxon>Sar</taxon>
        <taxon>Stramenopiles</taxon>
        <taxon>Bigyra</taxon>
        <taxon>Opalozoa</taxon>
        <taxon>Bicosoecida</taxon>
    </lineage>
</organism>
<dbReference type="Gene3D" id="3.40.50.2300">
    <property type="match status" value="1"/>
</dbReference>
<protein>
    <recommendedName>
        <fullName evidence="4">Response regulatory domain-containing protein</fullName>
    </recommendedName>
</protein>
<dbReference type="PROSITE" id="PS50110">
    <property type="entry name" value="RESPONSE_REGULATORY"/>
    <property type="match status" value="1"/>
</dbReference>
<evidence type="ECO:0000256" key="2">
    <source>
        <dbReference type="PROSITE-ProRule" id="PRU00169"/>
    </source>
</evidence>
<evidence type="ECO:0000256" key="3">
    <source>
        <dbReference type="SAM" id="MobiDB-lite"/>
    </source>
</evidence>
<dbReference type="GO" id="GO:0000160">
    <property type="term" value="P:phosphorelay signal transduction system"/>
    <property type="evidence" value="ECO:0007669"/>
    <property type="project" value="InterPro"/>
</dbReference>
<dbReference type="Pfam" id="PF00072">
    <property type="entry name" value="Response_reg"/>
    <property type="match status" value="1"/>
</dbReference>
<dbReference type="PANTHER" id="PTHR44591">
    <property type="entry name" value="STRESS RESPONSE REGULATOR PROTEIN 1"/>
    <property type="match status" value="1"/>
</dbReference>
<accession>A0A7S1C8K4</accession>
<feature type="compositionally biased region" description="Low complexity" evidence="3">
    <location>
        <begin position="25"/>
        <end position="39"/>
    </location>
</feature>
<gene>
    <name evidence="5" type="ORF">BSP0115_LOCUS4491</name>
</gene>
<name>A0A7S1C8K4_9STRA</name>
<dbReference type="InterPro" id="IPR001789">
    <property type="entry name" value="Sig_transdc_resp-reg_receiver"/>
</dbReference>
<sequence length="204" mass="21653">MGIMPASPQVMRVVTSGSHPDGARRASASSGRSGRSDAAGDGDDDVRSVTSPLMTGPLAGMHFVAVDDEEINRRILRRMFESQGATVVTLSDGSQLLPYLREHHEGLLGASETKDGRGSPLPSSASGLDAIVLDDSMPRMSGTEACVQLRHEYGVTARIVLATGNVHNEEDAARYWAAGFDAVLKKPYDATQLALAVTREAFPC</sequence>
<evidence type="ECO:0000256" key="1">
    <source>
        <dbReference type="ARBA" id="ARBA00022553"/>
    </source>
</evidence>
<dbReference type="SUPFAM" id="SSF52172">
    <property type="entry name" value="CheY-like"/>
    <property type="match status" value="1"/>
</dbReference>